<keyword evidence="1" id="KW-1015">Disulfide bond</keyword>
<dbReference type="InterPro" id="IPR001304">
    <property type="entry name" value="C-type_lectin-like"/>
</dbReference>
<organism evidence="4">
    <name type="scientific">Argopecten irradians</name>
    <name type="common">Bay scallop</name>
    <name type="synonym">Aequipecten irradians</name>
    <dbReference type="NCBI Taxonomy" id="31199"/>
    <lineage>
        <taxon>Eukaryota</taxon>
        <taxon>Metazoa</taxon>
        <taxon>Spiralia</taxon>
        <taxon>Lophotrochozoa</taxon>
        <taxon>Mollusca</taxon>
        <taxon>Bivalvia</taxon>
        <taxon>Autobranchia</taxon>
        <taxon>Pteriomorphia</taxon>
        <taxon>Pectinida</taxon>
        <taxon>Pectinoidea</taxon>
        <taxon>Pectinidae</taxon>
        <taxon>Argopecten</taxon>
    </lineage>
</organism>
<dbReference type="InterPro" id="IPR050111">
    <property type="entry name" value="C-type_lectin/snaclec_domain"/>
</dbReference>
<dbReference type="PROSITE" id="PS00615">
    <property type="entry name" value="C_TYPE_LECTIN_1"/>
    <property type="match status" value="1"/>
</dbReference>
<keyword evidence="2" id="KW-0732">Signal</keyword>
<keyword evidence="4" id="KW-0430">Lectin</keyword>
<dbReference type="PROSITE" id="PS50041">
    <property type="entry name" value="C_TYPE_LECTIN_2"/>
    <property type="match status" value="1"/>
</dbReference>
<dbReference type="InterPro" id="IPR016187">
    <property type="entry name" value="CTDL_fold"/>
</dbReference>
<evidence type="ECO:0000259" key="3">
    <source>
        <dbReference type="PROSITE" id="PS50041"/>
    </source>
</evidence>
<reference evidence="4" key="1">
    <citation type="journal article" date="2009" name="Mol. Biol. Rep.">
        <title>Identification of a C-type lectin from the bay scallop Argopecten irradians.</title>
        <authorList>
            <person name="Zhu L."/>
            <person name="Song L."/>
            <person name="Xu W."/>
            <person name="Qian P.Y."/>
        </authorList>
    </citation>
    <scope>NUCLEOTIDE SEQUENCE</scope>
</reference>
<protein>
    <submittedName>
        <fullName evidence="4">Serum C-type lectin</fullName>
    </submittedName>
</protein>
<evidence type="ECO:0000256" key="1">
    <source>
        <dbReference type="ARBA" id="ARBA00023157"/>
    </source>
</evidence>
<dbReference type="SMART" id="SM00034">
    <property type="entry name" value="CLECT"/>
    <property type="match status" value="1"/>
</dbReference>
<evidence type="ECO:0000256" key="2">
    <source>
        <dbReference type="SAM" id="SignalP"/>
    </source>
</evidence>
<dbReference type="EMBL" id="EU590646">
    <property type="protein sequence ID" value="ACE80702.1"/>
    <property type="molecule type" value="mRNA"/>
</dbReference>
<dbReference type="InterPro" id="IPR016186">
    <property type="entry name" value="C-type_lectin-like/link_sf"/>
</dbReference>
<feature type="signal peptide" evidence="2">
    <location>
        <begin position="1"/>
        <end position="17"/>
    </location>
</feature>
<dbReference type="SUPFAM" id="SSF56436">
    <property type="entry name" value="C-type lectin-like"/>
    <property type="match status" value="1"/>
</dbReference>
<proteinExistence type="evidence at transcript level"/>
<dbReference type="AlphaFoldDB" id="C5H3I2"/>
<dbReference type="PANTHER" id="PTHR22803">
    <property type="entry name" value="MANNOSE, PHOSPHOLIPASE, LECTIN RECEPTOR RELATED"/>
    <property type="match status" value="1"/>
</dbReference>
<dbReference type="GO" id="GO:0030246">
    <property type="term" value="F:carbohydrate binding"/>
    <property type="evidence" value="ECO:0007669"/>
    <property type="project" value="UniProtKB-KW"/>
</dbReference>
<evidence type="ECO:0000313" key="4">
    <source>
        <dbReference type="EMBL" id="ACE80702.1"/>
    </source>
</evidence>
<sequence>MGTRIVLLLLMFTTAWSETKAAGYVQCPQGWRRHQDTCHLFVTNHETWTEHMQHCVQLGAHLATINDEREDKYLEAEVHKRNASFWVGGTNMNNNKTWIWIEDNSPVHMGPCGTGHSYCAWNRGVPDNSHDNEHCLELNLRTHWNDNYCLVLQGAVCETKPKPEYHWITVG</sequence>
<dbReference type="Pfam" id="PF00059">
    <property type="entry name" value="Lectin_C"/>
    <property type="match status" value="1"/>
</dbReference>
<dbReference type="Gene3D" id="3.10.100.10">
    <property type="entry name" value="Mannose-Binding Protein A, subunit A"/>
    <property type="match status" value="1"/>
</dbReference>
<accession>C5H3I2</accession>
<name>C5H3I2_ARGIR</name>
<feature type="domain" description="C-type lectin" evidence="3">
    <location>
        <begin position="34"/>
        <end position="158"/>
    </location>
</feature>
<feature type="chain" id="PRO_5002952380" evidence="2">
    <location>
        <begin position="18"/>
        <end position="171"/>
    </location>
</feature>
<dbReference type="InterPro" id="IPR018378">
    <property type="entry name" value="C-type_lectin_CS"/>
</dbReference>